<dbReference type="Pfam" id="PF02493">
    <property type="entry name" value="MORN"/>
    <property type="match status" value="7"/>
</dbReference>
<accession>A0A1D1V7K5</accession>
<dbReference type="PANTHER" id="PTHR43215">
    <property type="entry name" value="RADIAL SPOKE HEAD 1 HOMOLOG"/>
    <property type="match status" value="1"/>
</dbReference>
<comment type="caution">
    <text evidence="3">The sequence shown here is derived from an EMBL/GenBank/DDBJ whole genome shotgun (WGS) entry which is preliminary data.</text>
</comment>
<dbReference type="OrthoDB" id="423343at2759"/>
<dbReference type="STRING" id="947166.A0A1D1V7K5"/>
<dbReference type="GO" id="GO:0031514">
    <property type="term" value="C:motile cilium"/>
    <property type="evidence" value="ECO:0007669"/>
    <property type="project" value="TreeGrafter"/>
</dbReference>
<sequence>MNEEQEEEDDAAFVGEYIGERNERKQRHGAGTTTLPNGDRYKGNYVRNLREGQGLYIFKGGARYEGLWRLGRKHGEGKFIYSDGSIYEGHWVNDKRHGYGVYTYQNGDVYAGQWKESERSGYGFYLWKDSQARYVGYWENGRREGRGEVLFGAYKFSGLFHNDTPVGPGRFIFLGGWEQQGHFIPFHIEQHIPANANRAQLAEDDSPEFPDSSLDLITTWIAERTVASKEPIKGIKPEELLVKFDVSVHPKGEISLPRSSGQDQVATLLAQAKSGPAKTAHDKANERKG</sequence>
<keyword evidence="1" id="KW-0677">Repeat</keyword>
<dbReference type="SMART" id="SM00698">
    <property type="entry name" value="MORN"/>
    <property type="match status" value="5"/>
</dbReference>
<feature type="compositionally biased region" description="Basic and acidic residues" evidence="2">
    <location>
        <begin position="279"/>
        <end position="289"/>
    </location>
</feature>
<protein>
    <recommendedName>
        <fullName evidence="5">Radial spoke head 1 homolog</fullName>
    </recommendedName>
</protein>
<gene>
    <name evidence="3" type="primary">RvY_08933-1</name>
    <name evidence="3" type="synonym">RvY_08933.1</name>
    <name evidence="3" type="ORF">RvY_08933</name>
</gene>
<dbReference type="AlphaFoldDB" id="A0A1D1V7K5"/>
<organism evidence="3 4">
    <name type="scientific">Ramazzottius varieornatus</name>
    <name type="common">Water bear</name>
    <name type="synonym">Tardigrade</name>
    <dbReference type="NCBI Taxonomy" id="947166"/>
    <lineage>
        <taxon>Eukaryota</taxon>
        <taxon>Metazoa</taxon>
        <taxon>Ecdysozoa</taxon>
        <taxon>Tardigrada</taxon>
        <taxon>Eutardigrada</taxon>
        <taxon>Parachela</taxon>
        <taxon>Hypsibioidea</taxon>
        <taxon>Ramazzottiidae</taxon>
        <taxon>Ramazzottius</taxon>
    </lineage>
</organism>
<dbReference type="GO" id="GO:0005634">
    <property type="term" value="C:nucleus"/>
    <property type="evidence" value="ECO:0007669"/>
    <property type="project" value="TreeGrafter"/>
</dbReference>
<feature type="region of interest" description="Disordered" evidence="2">
    <location>
        <begin position="270"/>
        <end position="289"/>
    </location>
</feature>
<evidence type="ECO:0000256" key="1">
    <source>
        <dbReference type="ARBA" id="ARBA00022737"/>
    </source>
</evidence>
<evidence type="ECO:0000256" key="2">
    <source>
        <dbReference type="SAM" id="MobiDB-lite"/>
    </source>
</evidence>
<name>A0A1D1V7K5_RAMVA</name>
<evidence type="ECO:0000313" key="4">
    <source>
        <dbReference type="Proteomes" id="UP000186922"/>
    </source>
</evidence>
<dbReference type="Gene3D" id="2.20.110.10">
    <property type="entry name" value="Histone H3 K4-specific methyltransferase SET7/9 N-terminal domain"/>
    <property type="match status" value="2"/>
</dbReference>
<dbReference type="GO" id="GO:0035082">
    <property type="term" value="P:axoneme assembly"/>
    <property type="evidence" value="ECO:0007669"/>
    <property type="project" value="TreeGrafter"/>
</dbReference>
<evidence type="ECO:0008006" key="5">
    <source>
        <dbReference type="Google" id="ProtNLM"/>
    </source>
</evidence>
<proteinExistence type="predicted"/>
<reference evidence="3 4" key="1">
    <citation type="journal article" date="2016" name="Nat. Commun.">
        <title>Extremotolerant tardigrade genome and improved radiotolerance of human cultured cells by tardigrade-unique protein.</title>
        <authorList>
            <person name="Hashimoto T."/>
            <person name="Horikawa D.D."/>
            <person name="Saito Y."/>
            <person name="Kuwahara H."/>
            <person name="Kozuka-Hata H."/>
            <person name="Shin-I T."/>
            <person name="Minakuchi Y."/>
            <person name="Ohishi K."/>
            <person name="Motoyama A."/>
            <person name="Aizu T."/>
            <person name="Enomoto A."/>
            <person name="Kondo K."/>
            <person name="Tanaka S."/>
            <person name="Hara Y."/>
            <person name="Koshikawa S."/>
            <person name="Sagara H."/>
            <person name="Miura T."/>
            <person name="Yokobori S."/>
            <person name="Miyagawa K."/>
            <person name="Suzuki Y."/>
            <person name="Kubo T."/>
            <person name="Oyama M."/>
            <person name="Kohara Y."/>
            <person name="Fujiyama A."/>
            <person name="Arakawa K."/>
            <person name="Katayama T."/>
            <person name="Toyoda A."/>
            <person name="Kunieda T."/>
        </authorList>
    </citation>
    <scope>NUCLEOTIDE SEQUENCE [LARGE SCALE GENOMIC DNA]</scope>
    <source>
        <strain evidence="3 4">YOKOZUNA-1</strain>
    </source>
</reference>
<dbReference type="FunFam" id="2.20.110.10:FF:000002">
    <property type="entry name" value="Phosphatidylinositol 4-phosphate 5-kinase 8"/>
    <property type="match status" value="1"/>
</dbReference>
<dbReference type="PANTHER" id="PTHR43215:SF14">
    <property type="entry name" value="RADIAL SPOKE HEAD 1 HOMOLOG"/>
    <property type="match status" value="1"/>
</dbReference>
<dbReference type="EMBL" id="BDGG01000004">
    <property type="protein sequence ID" value="GAU97679.1"/>
    <property type="molecule type" value="Genomic_DNA"/>
</dbReference>
<evidence type="ECO:0000313" key="3">
    <source>
        <dbReference type="EMBL" id="GAU97679.1"/>
    </source>
</evidence>
<keyword evidence="4" id="KW-1185">Reference proteome</keyword>
<dbReference type="Proteomes" id="UP000186922">
    <property type="component" value="Unassembled WGS sequence"/>
</dbReference>
<dbReference type="SUPFAM" id="SSF82185">
    <property type="entry name" value="Histone H3 K4-specific methyltransferase SET7/9 N-terminal domain"/>
    <property type="match status" value="1"/>
</dbReference>
<dbReference type="InterPro" id="IPR003409">
    <property type="entry name" value="MORN"/>
</dbReference>
<dbReference type="GO" id="GO:0007286">
    <property type="term" value="P:spermatid development"/>
    <property type="evidence" value="ECO:0007669"/>
    <property type="project" value="TreeGrafter"/>
</dbReference>